<evidence type="ECO:0000313" key="2">
    <source>
        <dbReference type="EMBL" id="MDO0824959.1"/>
    </source>
</evidence>
<comment type="caution">
    <text evidence="2">The sequence shown here is derived from an EMBL/GenBank/DDBJ whole genome shotgun (WGS) entry which is preliminary data.</text>
</comment>
<dbReference type="PANTHER" id="PTHR42663:SF6">
    <property type="entry name" value="HYDROLASE C777.06C-RELATED"/>
    <property type="match status" value="1"/>
</dbReference>
<organism evidence="2 3">
    <name type="scientific">Desulfosporosinus nitroreducens</name>
    <dbReference type="NCBI Taxonomy" id="2018668"/>
    <lineage>
        <taxon>Bacteria</taxon>
        <taxon>Bacillati</taxon>
        <taxon>Bacillota</taxon>
        <taxon>Clostridia</taxon>
        <taxon>Eubacteriales</taxon>
        <taxon>Desulfitobacteriaceae</taxon>
        <taxon>Desulfosporosinus</taxon>
    </lineage>
</organism>
<gene>
    <name evidence="2" type="ORF">M8H41_19195</name>
</gene>
<dbReference type="InterPro" id="IPR001279">
    <property type="entry name" value="Metallo-B-lactamas"/>
</dbReference>
<evidence type="ECO:0000313" key="3">
    <source>
        <dbReference type="Proteomes" id="UP001176021"/>
    </source>
</evidence>
<dbReference type="SUPFAM" id="SSF56281">
    <property type="entry name" value="Metallo-hydrolase/oxidoreductase"/>
    <property type="match status" value="1"/>
</dbReference>
<dbReference type="Pfam" id="PF12706">
    <property type="entry name" value="Lactamase_B_2"/>
    <property type="match status" value="1"/>
</dbReference>
<accession>A0ABT8QWS8</accession>
<keyword evidence="3" id="KW-1185">Reference proteome</keyword>
<proteinExistence type="predicted"/>
<dbReference type="Proteomes" id="UP001176021">
    <property type="component" value="Unassembled WGS sequence"/>
</dbReference>
<protein>
    <submittedName>
        <fullName evidence="2">MBL fold metallo-hydrolase</fullName>
    </submittedName>
</protein>
<evidence type="ECO:0000259" key="1">
    <source>
        <dbReference type="SMART" id="SM00849"/>
    </source>
</evidence>
<dbReference type="InterPro" id="IPR036866">
    <property type="entry name" value="RibonucZ/Hydroxyglut_hydro"/>
</dbReference>
<name>A0ABT8QWS8_9FIRM</name>
<feature type="domain" description="Metallo-beta-lactamase" evidence="1">
    <location>
        <begin position="38"/>
        <end position="221"/>
    </location>
</feature>
<reference evidence="2" key="1">
    <citation type="submission" date="2022-05" db="EMBL/GenBank/DDBJ databases">
        <title>Expanded diversity of anoxic marine methylotrophy in a Black Sea sulfate reducing microorganism.</title>
        <authorList>
            <person name="Fischer P.Q."/>
            <person name="Stams A.J.M."/>
            <person name="Villanueva L."/>
            <person name="Sousa D.Z."/>
        </authorList>
    </citation>
    <scope>NUCLEOTIDE SEQUENCE</scope>
    <source>
        <strain evidence="2">P130</strain>
    </source>
</reference>
<dbReference type="EMBL" id="JAMJEV010000019">
    <property type="protein sequence ID" value="MDO0824959.1"/>
    <property type="molecule type" value="Genomic_DNA"/>
</dbReference>
<sequence length="261" mass="29475">MTVKFQLLGTGAGPGVPSFYCDCIACLEAKEKPHLARTRSGAVLDIGHERILIDASPDLRSQLIKEQIKSLDYLFITHWHYDHFGGIGDLEFYIKLSRKRPLRLFLPPSSVEEFRLAYPFLEDVFKIETWEFGRTYQFGEVKLTVLPARHSIPTAGILLEAEKKVAYFTDTSGLPESTAKRIQGVDALICDSTFHGENWYPHSHMSMVEAIELGNMVRAEHTILTHLAMHYSTPTTVAQIEAELESYPNVSLAYDGMLIEL</sequence>
<dbReference type="CDD" id="cd16279">
    <property type="entry name" value="metallo-hydrolase-like_MBL-fold"/>
    <property type="match status" value="1"/>
</dbReference>
<dbReference type="PANTHER" id="PTHR42663">
    <property type="entry name" value="HYDROLASE C777.06C-RELATED-RELATED"/>
    <property type="match status" value="1"/>
</dbReference>
<dbReference type="Gene3D" id="3.60.15.10">
    <property type="entry name" value="Ribonuclease Z/Hydroxyacylglutathione hydrolase-like"/>
    <property type="match status" value="1"/>
</dbReference>
<dbReference type="RefSeq" id="WP_302049694.1">
    <property type="nucleotide sequence ID" value="NZ_JAMJEV010000019.1"/>
</dbReference>
<dbReference type="SMART" id="SM00849">
    <property type="entry name" value="Lactamase_B"/>
    <property type="match status" value="1"/>
</dbReference>